<sequence length="86" mass="10195">MQPTKKSHPPITSEATTELSELVYYLSRLLSLLERRVNHLERREEKNQGEISDLWESVNVLLHRLPYLEDRNADLECQVNFFNPED</sequence>
<dbReference type="EMBL" id="BHVU01000143">
    <property type="protein sequence ID" value="GCA93881.1"/>
    <property type="molecule type" value="Genomic_DNA"/>
</dbReference>
<gene>
    <name evidence="1" type="ORF">MAE30S32_25330</name>
</gene>
<dbReference type="RefSeq" id="WP_016515577.1">
    <property type="nucleotide sequence ID" value="NZ_BHVU01000143.1"/>
</dbReference>
<accession>A0A510PJC8</accession>
<reference evidence="1 2" key="1">
    <citation type="journal article" date="2019" name="Appl. Environ. Microbiol.">
        <title>Co-occurrence of broad and narrow host-range viruses infecting the toxic bloom-forming cyanobacterium Microcystis aeruginosa.</title>
        <authorList>
            <person name="Morimoto D."/>
            <person name="Tominaga K."/>
            <person name="Nishimura Y."/>
            <person name="Yoshida N."/>
            <person name="Kimura S."/>
            <person name="Sako Y."/>
            <person name="Yoshida T."/>
        </authorList>
    </citation>
    <scope>NUCLEOTIDE SEQUENCE [LARGE SCALE GENOMIC DNA]</scope>
    <source>
        <strain evidence="1 2">11-30S32</strain>
    </source>
</reference>
<dbReference type="AlphaFoldDB" id="A0A510PJC8"/>
<name>A0A510PJC8_MICAE</name>
<evidence type="ECO:0000313" key="1">
    <source>
        <dbReference type="EMBL" id="GCA93881.1"/>
    </source>
</evidence>
<evidence type="ECO:0000313" key="2">
    <source>
        <dbReference type="Proteomes" id="UP000321223"/>
    </source>
</evidence>
<proteinExistence type="predicted"/>
<dbReference type="Proteomes" id="UP000321223">
    <property type="component" value="Unassembled WGS sequence"/>
</dbReference>
<protein>
    <submittedName>
        <fullName evidence="1">Uncharacterized protein</fullName>
    </submittedName>
</protein>
<organism evidence="1 2">
    <name type="scientific">Microcystis aeruginosa 11-30S32</name>
    <dbReference type="NCBI Taxonomy" id="2358142"/>
    <lineage>
        <taxon>Bacteria</taxon>
        <taxon>Bacillati</taxon>
        <taxon>Cyanobacteriota</taxon>
        <taxon>Cyanophyceae</taxon>
        <taxon>Oscillatoriophycideae</taxon>
        <taxon>Chroococcales</taxon>
        <taxon>Microcystaceae</taxon>
        <taxon>Microcystis</taxon>
    </lineage>
</organism>
<comment type="caution">
    <text evidence="1">The sequence shown here is derived from an EMBL/GenBank/DDBJ whole genome shotgun (WGS) entry which is preliminary data.</text>
</comment>